<feature type="domain" description="Smr" evidence="2">
    <location>
        <begin position="104"/>
        <end position="185"/>
    </location>
</feature>
<organism evidence="3 4">
    <name type="scientific">Kushneria konosiri</name>
    <dbReference type="NCBI Taxonomy" id="698828"/>
    <lineage>
        <taxon>Bacteria</taxon>
        <taxon>Pseudomonadati</taxon>
        <taxon>Pseudomonadota</taxon>
        <taxon>Gammaproteobacteria</taxon>
        <taxon>Oceanospirillales</taxon>
        <taxon>Halomonadaceae</taxon>
        <taxon>Kushneria</taxon>
    </lineage>
</organism>
<evidence type="ECO:0000256" key="1">
    <source>
        <dbReference type="SAM" id="MobiDB-lite"/>
    </source>
</evidence>
<name>A0A2Z2HJN5_9GAMM</name>
<protein>
    <submittedName>
        <fullName evidence="3">DNA mismatch repair protein MutS</fullName>
    </submittedName>
</protein>
<sequence length="194" mass="21727">MTGNRQTDDDDRAAFREAMQDSDIRPVHHDRADTGRMPRRSELRHRREAAASNGNTTTATSSRTSDGRVDPVRPSEALMFALSDLPHRTLSQLKRGAIAWQAGLDLHGYDLERARAELEAFLHEARANRARCVLIVHGKAWSGAARYPVIKSHVNAWLRELPEVLAFCSAQDRDGGTGAVYVLLRRTREDYATP</sequence>
<dbReference type="InterPro" id="IPR036063">
    <property type="entry name" value="Smr_dom_sf"/>
</dbReference>
<dbReference type="OrthoDB" id="9808881at2"/>
<keyword evidence="4" id="KW-1185">Reference proteome</keyword>
<dbReference type="SMART" id="SM00463">
    <property type="entry name" value="SMR"/>
    <property type="match status" value="1"/>
</dbReference>
<gene>
    <name evidence="3" type="ORF">B9G99_13295</name>
</gene>
<reference evidence="3 4" key="1">
    <citation type="journal article" date="2017" name="Int. J. Syst. Evol. Microbiol.">
        <title>Kushneria konosiri sp. nov., isolated from the Korean salt-fermented seafood Daemi-jeot.</title>
        <authorList>
            <person name="Yun J.H."/>
            <person name="Park S.K."/>
            <person name="Lee J.Y."/>
            <person name="Jung M.J."/>
            <person name="Bae J.W."/>
        </authorList>
    </citation>
    <scope>NUCLEOTIDE SEQUENCE [LARGE SCALE GENOMIC DNA]</scope>
    <source>
        <strain evidence="3 4">X49</strain>
    </source>
</reference>
<feature type="compositionally biased region" description="Low complexity" evidence="1">
    <location>
        <begin position="50"/>
        <end position="64"/>
    </location>
</feature>
<dbReference type="GO" id="GO:0004520">
    <property type="term" value="F:DNA endonuclease activity"/>
    <property type="evidence" value="ECO:0007669"/>
    <property type="project" value="TreeGrafter"/>
</dbReference>
<dbReference type="SUPFAM" id="SSF160443">
    <property type="entry name" value="SMR domain-like"/>
    <property type="match status" value="1"/>
</dbReference>
<dbReference type="RefSeq" id="WP_086622588.1">
    <property type="nucleotide sequence ID" value="NZ_CP021323.1"/>
</dbReference>
<dbReference type="PANTHER" id="PTHR35562">
    <property type="entry name" value="DNA ENDONUCLEASE SMRA-RELATED"/>
    <property type="match status" value="1"/>
</dbReference>
<feature type="region of interest" description="Disordered" evidence="1">
    <location>
        <begin position="1"/>
        <end position="71"/>
    </location>
</feature>
<dbReference type="Pfam" id="PF01713">
    <property type="entry name" value="Smr"/>
    <property type="match status" value="1"/>
</dbReference>
<dbReference type="KEGG" id="kus:B9G99_13295"/>
<feature type="compositionally biased region" description="Basic and acidic residues" evidence="1">
    <location>
        <begin position="12"/>
        <end position="41"/>
    </location>
</feature>
<proteinExistence type="predicted"/>
<dbReference type="AlphaFoldDB" id="A0A2Z2HJN5"/>
<dbReference type="PROSITE" id="PS50828">
    <property type="entry name" value="SMR"/>
    <property type="match status" value="1"/>
</dbReference>
<dbReference type="InterPro" id="IPR002625">
    <property type="entry name" value="Smr_dom"/>
</dbReference>
<evidence type="ECO:0000313" key="3">
    <source>
        <dbReference type="EMBL" id="ARS53711.1"/>
    </source>
</evidence>
<dbReference type="Gene3D" id="3.30.1370.110">
    <property type="match status" value="1"/>
</dbReference>
<accession>A0A2Z2HJN5</accession>
<dbReference type="EMBL" id="CP021323">
    <property type="protein sequence ID" value="ARS53711.1"/>
    <property type="molecule type" value="Genomic_DNA"/>
</dbReference>
<evidence type="ECO:0000259" key="2">
    <source>
        <dbReference type="PROSITE" id="PS50828"/>
    </source>
</evidence>
<dbReference type="Proteomes" id="UP000250025">
    <property type="component" value="Chromosome"/>
</dbReference>
<dbReference type="PANTHER" id="PTHR35562:SF2">
    <property type="entry name" value="DNA ENDONUCLEASE SMRA-RELATED"/>
    <property type="match status" value="1"/>
</dbReference>
<evidence type="ECO:0000313" key="4">
    <source>
        <dbReference type="Proteomes" id="UP000250025"/>
    </source>
</evidence>